<proteinExistence type="predicted"/>
<comment type="subcellular location">
    <subcellularLocation>
        <location evidence="1">Membrane</location>
        <topology evidence="1">Multi-pass membrane protein</topology>
    </subcellularLocation>
</comment>
<dbReference type="PANTHER" id="PTHR48041:SF78">
    <property type="entry name" value="ABC TRANSPORTER EXPRESSED IN TRACHEA, ISOFORM A"/>
    <property type="match status" value="1"/>
</dbReference>
<keyword evidence="2" id="KW-0813">Transport</keyword>
<evidence type="ECO:0000259" key="6">
    <source>
        <dbReference type="Pfam" id="PF19055"/>
    </source>
</evidence>
<evidence type="ECO:0000256" key="3">
    <source>
        <dbReference type="ARBA" id="ARBA00022692"/>
    </source>
</evidence>
<organism evidence="7 8">
    <name type="scientific">Armadillidium nasatum</name>
    <dbReference type="NCBI Taxonomy" id="96803"/>
    <lineage>
        <taxon>Eukaryota</taxon>
        <taxon>Metazoa</taxon>
        <taxon>Ecdysozoa</taxon>
        <taxon>Arthropoda</taxon>
        <taxon>Crustacea</taxon>
        <taxon>Multicrustacea</taxon>
        <taxon>Malacostraca</taxon>
        <taxon>Eumalacostraca</taxon>
        <taxon>Peracarida</taxon>
        <taxon>Isopoda</taxon>
        <taxon>Oniscidea</taxon>
        <taxon>Crinocheta</taxon>
        <taxon>Armadillidiidae</taxon>
        <taxon>Armadillidium</taxon>
    </lineage>
</organism>
<evidence type="ECO:0000256" key="2">
    <source>
        <dbReference type="ARBA" id="ARBA00022448"/>
    </source>
</evidence>
<dbReference type="OrthoDB" id="6334556at2759"/>
<keyword evidence="8" id="KW-1185">Reference proteome</keyword>
<dbReference type="GO" id="GO:0005886">
    <property type="term" value="C:plasma membrane"/>
    <property type="evidence" value="ECO:0007669"/>
    <property type="project" value="TreeGrafter"/>
</dbReference>
<gene>
    <name evidence="7" type="ORF">Anas_08003</name>
</gene>
<name>A0A5N5T963_9CRUS</name>
<evidence type="ECO:0000256" key="1">
    <source>
        <dbReference type="ARBA" id="ARBA00004141"/>
    </source>
</evidence>
<dbReference type="PANTHER" id="PTHR48041">
    <property type="entry name" value="ABC TRANSPORTER G FAMILY MEMBER 28"/>
    <property type="match status" value="1"/>
</dbReference>
<keyword evidence="5" id="KW-0472">Membrane</keyword>
<dbReference type="GO" id="GO:0140359">
    <property type="term" value="F:ABC-type transporter activity"/>
    <property type="evidence" value="ECO:0007669"/>
    <property type="project" value="InterPro"/>
</dbReference>
<evidence type="ECO:0000256" key="5">
    <source>
        <dbReference type="ARBA" id="ARBA00023136"/>
    </source>
</evidence>
<dbReference type="AlphaFoldDB" id="A0A5N5T963"/>
<dbReference type="Proteomes" id="UP000326759">
    <property type="component" value="Unassembled WGS sequence"/>
</dbReference>
<dbReference type="InterPro" id="IPR043926">
    <property type="entry name" value="ABCG_dom"/>
</dbReference>
<evidence type="ECO:0000256" key="4">
    <source>
        <dbReference type="ARBA" id="ARBA00022989"/>
    </source>
</evidence>
<dbReference type="Pfam" id="PF19055">
    <property type="entry name" value="ABC2_membrane_7"/>
    <property type="match status" value="1"/>
</dbReference>
<comment type="caution">
    <text evidence="7">The sequence shown here is derived from an EMBL/GenBank/DDBJ whole genome shotgun (WGS) entry which is preliminary data.</text>
</comment>
<keyword evidence="3" id="KW-0812">Transmembrane</keyword>
<feature type="non-terminal residue" evidence="7">
    <location>
        <position position="1"/>
    </location>
</feature>
<keyword evidence="4" id="KW-1133">Transmembrane helix</keyword>
<protein>
    <recommendedName>
        <fullName evidence="6">ABC transporter family G domain-containing protein</fullName>
    </recommendedName>
</protein>
<evidence type="ECO:0000313" key="8">
    <source>
        <dbReference type="Proteomes" id="UP000326759"/>
    </source>
</evidence>
<accession>A0A5N5T963</accession>
<evidence type="ECO:0000313" key="7">
    <source>
        <dbReference type="EMBL" id="KAB7501615.1"/>
    </source>
</evidence>
<reference evidence="7 8" key="1">
    <citation type="journal article" date="2019" name="PLoS Biol.">
        <title>Sex chromosomes control vertical transmission of feminizing Wolbachia symbionts in an isopod.</title>
        <authorList>
            <person name="Becking T."/>
            <person name="Chebbi M.A."/>
            <person name="Giraud I."/>
            <person name="Moumen B."/>
            <person name="Laverre T."/>
            <person name="Caubet Y."/>
            <person name="Peccoud J."/>
            <person name="Gilbert C."/>
            <person name="Cordaux R."/>
        </authorList>
    </citation>
    <scope>NUCLEOTIDE SEQUENCE [LARGE SCALE GENOMIC DNA]</scope>
    <source>
        <strain evidence="7">ANa2</strain>
        <tissue evidence="7">Whole body excluding digestive tract and cuticle</tissue>
    </source>
</reference>
<feature type="domain" description="ABC transporter family G" evidence="6">
    <location>
        <begin position="9"/>
        <end position="67"/>
    </location>
</feature>
<dbReference type="InterPro" id="IPR050352">
    <property type="entry name" value="ABCG_transporters"/>
</dbReference>
<sequence>GRTIICTIHQPSARLFDKFDYVYALAEGNCIYRGSVSGVLPFISKISLQCPHYHNPADFLIEVASGEYGNFITAMAQAVNNNLSLDGDQSNHTGKAIELDLVSDSKDQNLNGISVDYQSQGDVVYISKDDTNIDFSSCHQSFLPQKEENFAHYSVPFWTQFYVLFVRTLRSIIRDPTKLFTDINADQIACPYFGWYISRHLVLRYWR</sequence>
<dbReference type="EMBL" id="SEYY01010080">
    <property type="protein sequence ID" value="KAB7501615.1"/>
    <property type="molecule type" value="Genomic_DNA"/>
</dbReference>